<protein>
    <submittedName>
        <fullName evidence="2">Dihydrofolate reductase</fullName>
    </submittedName>
</protein>
<evidence type="ECO:0000313" key="2">
    <source>
        <dbReference type="EMBL" id="PWN69416.1"/>
    </source>
</evidence>
<evidence type="ECO:0000313" key="3">
    <source>
        <dbReference type="Proteomes" id="UP000236594"/>
    </source>
</evidence>
<dbReference type="OrthoDB" id="195113at2"/>
<dbReference type="AlphaFoldDB" id="A0A316X9G8"/>
<organism evidence="2 3">
    <name type="scientific">Chryseobacterium phosphatilyticum</name>
    <dbReference type="NCBI Taxonomy" id="475075"/>
    <lineage>
        <taxon>Bacteria</taxon>
        <taxon>Pseudomonadati</taxon>
        <taxon>Bacteroidota</taxon>
        <taxon>Flavobacteriia</taxon>
        <taxon>Flavobacteriales</taxon>
        <taxon>Weeksellaceae</taxon>
        <taxon>Chryseobacterium group</taxon>
        <taxon>Chryseobacterium</taxon>
    </lineage>
</organism>
<evidence type="ECO:0000259" key="1">
    <source>
        <dbReference type="Pfam" id="PF01872"/>
    </source>
</evidence>
<dbReference type="Gene3D" id="3.40.430.10">
    <property type="entry name" value="Dihydrofolate Reductase, subunit A"/>
    <property type="match status" value="1"/>
</dbReference>
<dbReference type="Pfam" id="PF01872">
    <property type="entry name" value="RibD_C"/>
    <property type="match status" value="1"/>
</dbReference>
<dbReference type="SUPFAM" id="SSF53597">
    <property type="entry name" value="Dihydrofolate reductase-like"/>
    <property type="match status" value="1"/>
</dbReference>
<dbReference type="InterPro" id="IPR024072">
    <property type="entry name" value="DHFR-like_dom_sf"/>
</dbReference>
<dbReference type="GO" id="GO:0008703">
    <property type="term" value="F:5-amino-6-(5-phosphoribosylamino)uracil reductase activity"/>
    <property type="evidence" value="ECO:0007669"/>
    <property type="project" value="InterPro"/>
</dbReference>
<gene>
    <name evidence="2" type="ORF">C1631_015300</name>
</gene>
<proteinExistence type="predicted"/>
<dbReference type="RefSeq" id="WP_109713183.1">
    <property type="nucleotide sequence ID" value="NZ_PPED02000003.1"/>
</dbReference>
<dbReference type="InterPro" id="IPR050765">
    <property type="entry name" value="Riboflavin_Biosynth_HTPR"/>
</dbReference>
<sequence>MRKITVLPMISIDGVMQAPGGREEDPSGNFKYGGWTVSYGDELFGKIMQEEMKPSDYLLGRKTYDIFASYWPDHGDFWPAINEGTKYVLSQTMEKSDWENSIFLKNVEDIQKLKQSQGPDLQVWGSSELIHLLLQHDLVDEIRLKIYPLILGEGKKLFDQNAVPGAFALQESHITSKGVIIAHYKRAGEIVTGEIEI</sequence>
<dbReference type="PANTHER" id="PTHR38011:SF2">
    <property type="entry name" value="BIFUNCTIONAL DEAMINASE-REDUCTASE DOMAIN PROTEIN"/>
    <property type="match status" value="1"/>
</dbReference>
<dbReference type="GO" id="GO:0009231">
    <property type="term" value="P:riboflavin biosynthetic process"/>
    <property type="evidence" value="ECO:0007669"/>
    <property type="project" value="InterPro"/>
</dbReference>
<accession>A0A316X9G8</accession>
<reference evidence="2 3" key="1">
    <citation type="submission" date="2018-04" db="EMBL/GenBank/DDBJ databases">
        <title>Draft Genome Sequence of Phosphate-Solubilizing Chryseobacterium sp. ISE14 that is a Biocontrol and Plant Growth-Promoting Rhizobacterium Isolated from Cucumber.</title>
        <authorList>
            <person name="Jeong J.-J."/>
            <person name="Sang M.K."/>
            <person name="Choi I.-G."/>
            <person name="Kim K.D."/>
        </authorList>
    </citation>
    <scope>NUCLEOTIDE SEQUENCE [LARGE SCALE GENOMIC DNA]</scope>
    <source>
        <strain evidence="2 3">ISE14</strain>
    </source>
</reference>
<comment type="caution">
    <text evidence="2">The sequence shown here is derived from an EMBL/GenBank/DDBJ whole genome shotgun (WGS) entry which is preliminary data.</text>
</comment>
<dbReference type="Proteomes" id="UP000236594">
    <property type="component" value="Unassembled WGS sequence"/>
</dbReference>
<feature type="domain" description="Bacterial bifunctional deaminase-reductase C-terminal" evidence="1">
    <location>
        <begin position="3"/>
        <end position="176"/>
    </location>
</feature>
<keyword evidence="3" id="KW-1185">Reference proteome</keyword>
<dbReference type="InterPro" id="IPR002734">
    <property type="entry name" value="RibDG_C"/>
</dbReference>
<dbReference type="EMBL" id="PPED02000003">
    <property type="protein sequence ID" value="PWN69416.1"/>
    <property type="molecule type" value="Genomic_DNA"/>
</dbReference>
<name>A0A316X9G8_9FLAO</name>
<dbReference type="PANTHER" id="PTHR38011">
    <property type="entry name" value="DIHYDROFOLATE REDUCTASE FAMILY PROTEIN (AFU_ORTHOLOGUE AFUA_8G06820)"/>
    <property type="match status" value="1"/>
</dbReference>